<protein>
    <submittedName>
        <fullName evidence="2">Uncharacterized protein</fullName>
    </submittedName>
</protein>
<dbReference type="Proteomes" id="UP000053831">
    <property type="component" value="Unassembled WGS sequence"/>
</dbReference>
<evidence type="ECO:0000313" key="2">
    <source>
        <dbReference type="EMBL" id="KOS23062.1"/>
    </source>
</evidence>
<proteinExistence type="predicted"/>
<accession>A0A0M9VXC6</accession>
<keyword evidence="3" id="KW-1185">Reference proteome</keyword>
<evidence type="ECO:0000256" key="1">
    <source>
        <dbReference type="SAM" id="MobiDB-lite"/>
    </source>
</evidence>
<sequence length="191" mass="20967">MRKVLIESLAMNFHDTIRGIVSALVDCGVPITEETMKTVEDTLFGHFDQLAMDIQNNQKSSEGEVDDNLKQLLRAAVNIKLKIDVDQKGSIAAQSPAIAALQSNEEMPEKRDNRIKYTAADILGLDKKENDGEGRKHKGSTFGNENEPAAGQAKAKPKGLASSRWAKPPDEPDFAFWRPGSGLVHLGKKTR</sequence>
<dbReference type="AlphaFoldDB" id="A0A0M9VXC6"/>
<feature type="region of interest" description="Disordered" evidence="1">
    <location>
        <begin position="126"/>
        <end position="191"/>
    </location>
</feature>
<gene>
    <name evidence="2" type="ORF">ESCO_003489</name>
</gene>
<comment type="caution">
    <text evidence="2">The sequence shown here is derived from an EMBL/GenBank/DDBJ whole genome shotgun (WGS) entry which is preliminary data.</text>
</comment>
<name>A0A0M9VXC6_ESCWE</name>
<feature type="compositionally biased region" description="Low complexity" evidence="1">
    <location>
        <begin position="148"/>
        <end position="161"/>
    </location>
</feature>
<evidence type="ECO:0000313" key="3">
    <source>
        <dbReference type="Proteomes" id="UP000053831"/>
    </source>
</evidence>
<dbReference type="EMBL" id="LGSR01000002">
    <property type="protein sequence ID" value="KOS23062.1"/>
    <property type="molecule type" value="Genomic_DNA"/>
</dbReference>
<reference evidence="2 3" key="1">
    <citation type="submission" date="2015-07" db="EMBL/GenBank/DDBJ databases">
        <title>The genome of the fungus Escovopsis weberi, a specialized disease agent of ant agriculture.</title>
        <authorList>
            <person name="de Man T.J."/>
            <person name="Stajich J.E."/>
            <person name="Kubicek C.P."/>
            <person name="Chenthamara K."/>
            <person name="Atanasova L."/>
            <person name="Druzhinina I.S."/>
            <person name="Birnbaum S."/>
            <person name="Barribeau S.M."/>
            <person name="Teiling C."/>
            <person name="Suen G."/>
            <person name="Currie C."/>
            <person name="Gerardo N.M."/>
        </authorList>
    </citation>
    <scope>NUCLEOTIDE SEQUENCE [LARGE SCALE GENOMIC DNA]</scope>
</reference>
<organism evidence="2 3">
    <name type="scientific">Escovopsis weberi</name>
    <dbReference type="NCBI Taxonomy" id="150374"/>
    <lineage>
        <taxon>Eukaryota</taxon>
        <taxon>Fungi</taxon>
        <taxon>Dikarya</taxon>
        <taxon>Ascomycota</taxon>
        <taxon>Pezizomycotina</taxon>
        <taxon>Sordariomycetes</taxon>
        <taxon>Hypocreomycetidae</taxon>
        <taxon>Hypocreales</taxon>
        <taxon>Hypocreaceae</taxon>
        <taxon>Escovopsis</taxon>
    </lineage>
</organism>